<dbReference type="PROSITE" id="PS00678">
    <property type="entry name" value="WD_REPEATS_1"/>
    <property type="match status" value="1"/>
</dbReference>
<keyword evidence="7" id="KW-0508">mRNA splicing</keyword>
<dbReference type="SMART" id="SM00320">
    <property type="entry name" value="WD40"/>
    <property type="match status" value="7"/>
</dbReference>
<comment type="subcellular location">
    <subcellularLocation>
        <location evidence="7">Nucleus</location>
    </subcellularLocation>
</comment>
<dbReference type="GO" id="GO:0006281">
    <property type="term" value="P:DNA repair"/>
    <property type="evidence" value="ECO:0007669"/>
    <property type="project" value="UniProtKB-KW"/>
</dbReference>
<feature type="compositionally biased region" description="Low complexity" evidence="8">
    <location>
        <begin position="106"/>
        <end position="120"/>
    </location>
</feature>
<reference evidence="10 11" key="1">
    <citation type="journal article" date="2007" name="Proc. Natl. Acad. Sci. U.S.A.">
        <title>Dandruff-associated Malassezia genomes reveal convergent and divergent virulence traits shared with plant and human fungal pathogens.</title>
        <authorList>
            <person name="Xu J."/>
            <person name="Saunders C.W."/>
            <person name="Hu P."/>
            <person name="Grant R.A."/>
            <person name="Boekhout T."/>
            <person name="Kuramae E.E."/>
            <person name="Kronstad J.W."/>
            <person name="Deangelis Y.M."/>
            <person name="Reeder N.L."/>
            <person name="Johnstone K.R."/>
            <person name="Leland M."/>
            <person name="Fieno A.M."/>
            <person name="Begley W.M."/>
            <person name="Sun Y."/>
            <person name="Lacey M.P."/>
            <person name="Chaudhary T."/>
            <person name="Keough T."/>
            <person name="Chu L."/>
            <person name="Sears R."/>
            <person name="Yuan B."/>
            <person name="Dawson T.L.Jr."/>
        </authorList>
    </citation>
    <scope>NUCLEOTIDE SEQUENCE [LARGE SCALE GENOMIC DNA]</scope>
    <source>
        <strain evidence="11">ATCC MYA-4612 / CBS 7966</strain>
    </source>
</reference>
<feature type="repeat" description="WD" evidence="6">
    <location>
        <begin position="387"/>
        <end position="429"/>
    </location>
</feature>
<comment type="caution">
    <text evidence="10">The sequence shown here is derived from an EMBL/GenBank/DDBJ whole genome shotgun (WGS) entry which is preliminary data.</text>
</comment>
<evidence type="ECO:0000313" key="10">
    <source>
        <dbReference type="EMBL" id="EDP43740.1"/>
    </source>
</evidence>
<protein>
    <recommendedName>
        <fullName evidence="3 7">Pre-mRNA-processing factor 19</fullName>
        <ecNumber evidence="2 7">2.3.2.27</ecNumber>
    </recommendedName>
</protein>
<dbReference type="GO" id="GO:0000974">
    <property type="term" value="C:Prp19 complex"/>
    <property type="evidence" value="ECO:0007669"/>
    <property type="project" value="UniProtKB-UniRule"/>
</dbReference>
<keyword evidence="4 6" id="KW-0853">WD repeat</keyword>
<evidence type="ECO:0000256" key="3">
    <source>
        <dbReference type="ARBA" id="ARBA00015618"/>
    </source>
</evidence>
<dbReference type="PROSITE" id="PS50082">
    <property type="entry name" value="WD_REPEATS_2"/>
    <property type="match status" value="2"/>
</dbReference>
<dbReference type="InterPro" id="IPR036322">
    <property type="entry name" value="WD40_repeat_dom_sf"/>
</dbReference>
<dbReference type="PANTHER" id="PTHR43995">
    <property type="entry name" value="PRE-MRNA-PROCESSING FACTOR 19"/>
    <property type="match status" value="1"/>
</dbReference>
<dbReference type="STRING" id="425265.A8PZV4"/>
<evidence type="ECO:0000256" key="6">
    <source>
        <dbReference type="PROSITE-ProRule" id="PRU00221"/>
    </source>
</evidence>
<keyword evidence="7" id="KW-0808">Transferase</keyword>
<dbReference type="GO" id="GO:0000398">
    <property type="term" value="P:mRNA splicing, via spliceosome"/>
    <property type="evidence" value="ECO:0007669"/>
    <property type="project" value="InterPro"/>
</dbReference>
<keyword evidence="7" id="KW-0747">Spliceosome</keyword>
<keyword evidence="7" id="KW-0227">DNA damage</keyword>
<evidence type="ECO:0000256" key="8">
    <source>
        <dbReference type="SAM" id="MobiDB-lite"/>
    </source>
</evidence>
<dbReference type="GO" id="GO:0061630">
    <property type="term" value="F:ubiquitin protein ligase activity"/>
    <property type="evidence" value="ECO:0007669"/>
    <property type="project" value="UniProtKB-UniRule"/>
</dbReference>
<dbReference type="Pfam" id="PF08606">
    <property type="entry name" value="Prp19"/>
    <property type="match status" value="1"/>
</dbReference>
<dbReference type="OMA" id="SLDQHWA"/>
<dbReference type="FunCoup" id="A8PZV4">
    <property type="interactions" value="566"/>
</dbReference>
<dbReference type="SUPFAM" id="SSF50978">
    <property type="entry name" value="WD40 repeat-like"/>
    <property type="match status" value="1"/>
</dbReference>
<evidence type="ECO:0000256" key="5">
    <source>
        <dbReference type="ARBA" id="ARBA00022737"/>
    </source>
</evidence>
<name>A8PZV4_MALGO</name>
<evidence type="ECO:0000256" key="1">
    <source>
        <dbReference type="ARBA" id="ARBA00000900"/>
    </source>
</evidence>
<dbReference type="InParanoid" id="A8PZV4"/>
<dbReference type="UniPathway" id="UPA00143"/>
<comment type="function">
    <text evidence="7">Ubiquitin-protein ligase which is mainly involved pre-mRNA splicing and DNA repair. Required for pre-mRNA splicing as component of the spliceosome.</text>
</comment>
<dbReference type="EC" id="2.3.2.27" evidence="2 7"/>
<dbReference type="RefSeq" id="XP_001730954.1">
    <property type="nucleotide sequence ID" value="XM_001730902.1"/>
</dbReference>
<dbReference type="Pfam" id="PF00400">
    <property type="entry name" value="WD40"/>
    <property type="match status" value="5"/>
</dbReference>
<comment type="similarity">
    <text evidence="7">Belongs to the WD repeat PRP19 family.</text>
</comment>
<evidence type="ECO:0000256" key="7">
    <source>
        <dbReference type="RuleBase" id="RU367101"/>
    </source>
</evidence>
<dbReference type="GO" id="GO:0005737">
    <property type="term" value="C:cytoplasm"/>
    <property type="evidence" value="ECO:0007669"/>
    <property type="project" value="TreeGrafter"/>
</dbReference>
<gene>
    <name evidence="10" type="ORF">MGL_1953</name>
</gene>
<evidence type="ECO:0000313" key="11">
    <source>
        <dbReference type="Proteomes" id="UP000008837"/>
    </source>
</evidence>
<feature type="region of interest" description="Disordered" evidence="8">
    <location>
        <begin position="153"/>
        <end position="182"/>
    </location>
</feature>
<feature type="domain" description="Prp19 coiled-coil region" evidence="9">
    <location>
        <begin position="32"/>
        <end position="97"/>
    </location>
</feature>
<comment type="subunit">
    <text evidence="7">Homotetramer.</text>
</comment>
<dbReference type="InterPro" id="IPR015943">
    <property type="entry name" value="WD40/YVTN_repeat-like_dom_sf"/>
</dbReference>
<dbReference type="InterPro" id="IPR013915">
    <property type="entry name" value="Prp19_cc"/>
</dbReference>
<feature type="compositionally biased region" description="Low complexity" evidence="8">
    <location>
        <begin position="171"/>
        <end position="182"/>
    </location>
</feature>
<keyword evidence="7" id="KW-0507">mRNA processing</keyword>
<comment type="pathway">
    <text evidence="7">Protein modification; protein ubiquitination.</text>
</comment>
<keyword evidence="7" id="KW-0234">DNA repair</keyword>
<dbReference type="InterPro" id="IPR001680">
    <property type="entry name" value="WD40_rpt"/>
</dbReference>
<dbReference type="EMBL" id="AAYY01000006">
    <property type="protein sequence ID" value="EDP43740.1"/>
    <property type="molecule type" value="Genomic_DNA"/>
</dbReference>
<keyword evidence="11" id="KW-1185">Reference proteome</keyword>
<dbReference type="InterPro" id="IPR038959">
    <property type="entry name" value="Prp19"/>
</dbReference>
<keyword evidence="7" id="KW-0833">Ubl conjugation pathway</keyword>
<dbReference type="GO" id="GO:0070534">
    <property type="term" value="P:protein K63-linked ubiquitination"/>
    <property type="evidence" value="ECO:0007669"/>
    <property type="project" value="UniProtKB-UniRule"/>
</dbReference>
<dbReference type="InterPro" id="IPR019775">
    <property type="entry name" value="WD40_repeat_CS"/>
</dbReference>
<dbReference type="KEGG" id="mgl:MGL_1953"/>
<dbReference type="OrthoDB" id="687049at2759"/>
<dbReference type="VEuPathDB" id="FungiDB:MGL_1953"/>
<dbReference type="PANTHER" id="PTHR43995:SF1">
    <property type="entry name" value="PRE-MRNA-PROCESSING FACTOR 19"/>
    <property type="match status" value="1"/>
</dbReference>
<dbReference type="GO" id="GO:0071006">
    <property type="term" value="C:U2-type catalytic step 1 spliceosome"/>
    <property type="evidence" value="ECO:0007669"/>
    <property type="project" value="TreeGrafter"/>
</dbReference>
<comment type="catalytic activity">
    <reaction evidence="1 7">
        <text>S-ubiquitinyl-[E2 ubiquitin-conjugating enzyme]-L-cysteine + [acceptor protein]-L-lysine = [E2 ubiquitin-conjugating enzyme]-L-cysteine + N(6)-ubiquitinyl-[acceptor protein]-L-lysine.</text>
        <dbReference type="EC" id="2.3.2.27"/>
    </reaction>
</comment>
<proteinExistence type="inferred from homology"/>
<feature type="region of interest" description="Disordered" evidence="8">
    <location>
        <begin position="104"/>
        <end position="127"/>
    </location>
</feature>
<dbReference type="CDD" id="cd00200">
    <property type="entry name" value="WD40"/>
    <property type="match status" value="1"/>
</dbReference>
<keyword evidence="5" id="KW-0677">Repeat</keyword>
<evidence type="ECO:0000256" key="2">
    <source>
        <dbReference type="ARBA" id="ARBA00012483"/>
    </source>
</evidence>
<dbReference type="Proteomes" id="UP000008837">
    <property type="component" value="Unassembled WGS sequence"/>
</dbReference>
<sequence>MQDPVTGEELTREDLITLQQSPRIAFPRPPTHSSVPSLLTALQNEYDAMVYETVALRKQYDSVRQDLANALYTNDASMRVIARLMKERNDAREALASIHTSLGVPTTTSISSSSTTTTSTAPGSATQDVDMTVQGDEQVLPRSLPPAVMEQVDATASQLSSERRARIKRGASAPYPTPATASSMEEREAINAAHRASSPGILALDISANGSLVLTGGQDKSVHVVDRASGQVTAKLQGHSKPITAAVFSGRSNPAVGDAALEAPMPAFAVSASADGSVRTWRRTENDSYELAHVLETYDAPVTGVDVHPTDSLVGSASRDGSWAIHSLENGERLMHVPAPAASDDQGTGYVYESFAFHPDGQLAATGTADGAIRIWDIKQGEQSAVFRGHEGNVHTLSFSQNGYLLVAASRDASHAKVWDLRKLDVTRTIETAGSGIESVRLDASAQLLAVVGRDVRVFGGKSFELCATWDAASCTCAQWSPSDGALLVGSLDRSVRVFVSS</sequence>
<evidence type="ECO:0000259" key="9">
    <source>
        <dbReference type="Pfam" id="PF08606"/>
    </source>
</evidence>
<organism evidence="10 11">
    <name type="scientific">Malassezia globosa (strain ATCC MYA-4612 / CBS 7966)</name>
    <name type="common">Dandruff-associated fungus</name>
    <dbReference type="NCBI Taxonomy" id="425265"/>
    <lineage>
        <taxon>Eukaryota</taxon>
        <taxon>Fungi</taxon>
        <taxon>Dikarya</taxon>
        <taxon>Basidiomycota</taxon>
        <taxon>Ustilaginomycotina</taxon>
        <taxon>Malasseziomycetes</taxon>
        <taxon>Malasseziales</taxon>
        <taxon>Malasseziaceae</taxon>
        <taxon>Malassezia</taxon>
    </lineage>
</organism>
<dbReference type="Gene3D" id="2.130.10.10">
    <property type="entry name" value="YVTN repeat-like/Quinoprotein amine dehydrogenase"/>
    <property type="match status" value="1"/>
</dbReference>
<keyword evidence="7" id="KW-0539">Nucleus</keyword>
<dbReference type="PROSITE" id="PS50294">
    <property type="entry name" value="WD_REPEATS_REGION"/>
    <property type="match status" value="1"/>
</dbReference>
<evidence type="ECO:0000256" key="4">
    <source>
        <dbReference type="ARBA" id="ARBA00022574"/>
    </source>
</evidence>
<dbReference type="AlphaFoldDB" id="A8PZV4"/>
<dbReference type="GeneID" id="5855261"/>
<feature type="repeat" description="WD" evidence="6">
    <location>
        <begin position="354"/>
        <end position="386"/>
    </location>
</feature>
<accession>A8PZV4</accession>